<feature type="domain" description="DUF1989" evidence="2">
    <location>
        <begin position="53"/>
        <end position="233"/>
    </location>
</feature>
<reference evidence="3" key="3">
    <citation type="submission" date="2022-12" db="EMBL/GenBank/DDBJ databases">
        <authorList>
            <person name="Sun Q."/>
            <person name="Zhou Y."/>
        </authorList>
    </citation>
    <scope>NUCLEOTIDE SEQUENCE</scope>
    <source>
        <strain evidence="3">CGMCC 1.15034</strain>
    </source>
</reference>
<dbReference type="EMBL" id="CP030058">
    <property type="protein sequence ID" value="QOZ64264.1"/>
    <property type="molecule type" value="Genomic_DNA"/>
</dbReference>
<evidence type="ECO:0000313" key="4">
    <source>
        <dbReference type="EMBL" id="QOZ64264.1"/>
    </source>
</evidence>
<evidence type="ECO:0000313" key="3">
    <source>
        <dbReference type="EMBL" id="GGI27644.1"/>
    </source>
</evidence>
<organism evidence="3 6">
    <name type="scientific">Bradyrhizobium guangdongense</name>
    <dbReference type="NCBI Taxonomy" id="1325090"/>
    <lineage>
        <taxon>Bacteria</taxon>
        <taxon>Pseudomonadati</taxon>
        <taxon>Pseudomonadota</taxon>
        <taxon>Alphaproteobacteria</taxon>
        <taxon>Hyphomicrobiales</taxon>
        <taxon>Nitrobacteraceae</taxon>
        <taxon>Bradyrhizobium</taxon>
    </lineage>
</organism>
<dbReference type="AlphaFoldDB" id="A0A410VJ76"/>
<gene>
    <name evidence="3" type="ORF">GCM10010987_45430</name>
    <name evidence="4" type="ORF">XH86_36235</name>
</gene>
<reference evidence="4 5" key="2">
    <citation type="submission" date="2018-06" db="EMBL/GenBank/DDBJ databases">
        <title>Comparative genomics of rhizobia nodulating Arachis hypogaea in China.</title>
        <authorList>
            <person name="Li Y."/>
        </authorList>
    </citation>
    <scope>NUCLEOTIDE SEQUENCE [LARGE SCALE GENOMIC DNA]</scope>
    <source>
        <strain evidence="4 5">CCBAU 51658</strain>
        <plasmid evidence="4 5">unnamed</plasmid>
    </source>
</reference>
<sequence>MTSRSISMPEPENAQTRRSARKETVYAVGQIPALDMEFYQNVGSGAEKVSELTIPARDGGAFEVPAGHLFRIVSVEGSQVGDFNLWNSDNLSEHFYSGKTRAIHATHISTGDRLWSSMPYLRPMATITYDSLGWYGWDSDGCGIHDVIGTRCDPYTRRMITGEDYDHCCHSNLVRALSAFRKISAKEAEGYVHDVMNVFMCTGFDVESHEYIKKASPVRPGDFIEFFAEINLLGALSACPGGDCGPRVPGQTPKCYPLKVEILRPAKGALNGWKSPEPSPYKGKHGMS</sequence>
<dbReference type="Pfam" id="PF09347">
    <property type="entry name" value="DUF1989"/>
    <property type="match status" value="1"/>
</dbReference>
<name>A0A410VJ76_9BRAD</name>
<keyword evidence="4" id="KW-0614">Plasmid</keyword>
<protein>
    <recommendedName>
        <fullName evidence="2">DUF1989 domain-containing protein</fullName>
    </recommendedName>
</protein>
<evidence type="ECO:0000259" key="2">
    <source>
        <dbReference type="Pfam" id="PF09347"/>
    </source>
</evidence>
<dbReference type="RefSeq" id="WP_128929678.1">
    <property type="nucleotide sequence ID" value="NZ_BMHC01000010.1"/>
</dbReference>
<dbReference type="EMBL" id="BMHC01000010">
    <property type="protein sequence ID" value="GGI27644.1"/>
    <property type="molecule type" value="Genomic_DNA"/>
</dbReference>
<feature type="region of interest" description="Disordered" evidence="1">
    <location>
        <begin position="1"/>
        <end position="21"/>
    </location>
</feature>
<dbReference type="PANTHER" id="PTHR31527">
    <property type="entry name" value="RE64534P"/>
    <property type="match status" value="1"/>
</dbReference>
<geneLocation type="plasmid" evidence="4 5">
    <name>unnamed</name>
</geneLocation>
<dbReference type="OrthoDB" id="9792415at2"/>
<evidence type="ECO:0000313" key="6">
    <source>
        <dbReference type="Proteomes" id="UP000625079"/>
    </source>
</evidence>
<evidence type="ECO:0000256" key="1">
    <source>
        <dbReference type="SAM" id="MobiDB-lite"/>
    </source>
</evidence>
<reference evidence="3" key="1">
    <citation type="journal article" date="2014" name="Int. J. Syst. Evol. Microbiol.">
        <title>Complete genome sequence of Corynebacterium casei LMG S-19264T (=DSM 44701T), isolated from a smear-ripened cheese.</title>
        <authorList>
            <consortium name="US DOE Joint Genome Institute (JGI-PGF)"/>
            <person name="Walter F."/>
            <person name="Albersmeier A."/>
            <person name="Kalinowski J."/>
            <person name="Ruckert C."/>
        </authorList>
    </citation>
    <scope>NUCLEOTIDE SEQUENCE</scope>
    <source>
        <strain evidence="3">CGMCC 1.15034</strain>
    </source>
</reference>
<dbReference type="Proteomes" id="UP000593880">
    <property type="component" value="Plasmid unnamed"/>
</dbReference>
<dbReference type="PANTHER" id="PTHR31527:SF0">
    <property type="entry name" value="RE64534P"/>
    <property type="match status" value="1"/>
</dbReference>
<proteinExistence type="predicted"/>
<dbReference type="InterPro" id="IPR018959">
    <property type="entry name" value="DUF1989"/>
</dbReference>
<accession>A0A410VJ76</accession>
<dbReference type="Proteomes" id="UP000625079">
    <property type="component" value="Unassembled WGS sequence"/>
</dbReference>
<evidence type="ECO:0000313" key="5">
    <source>
        <dbReference type="Proteomes" id="UP000593880"/>
    </source>
</evidence>
<keyword evidence="5" id="KW-1185">Reference proteome</keyword>